<reference evidence="1 2" key="1">
    <citation type="submission" date="2014-02" db="EMBL/GenBank/DDBJ databases">
        <title>The small core and large imbalanced accessory genome model reveals a collaborative survival strategy of Sorangium cellulosum strains in nature.</title>
        <authorList>
            <person name="Han K."/>
            <person name="Peng R."/>
            <person name="Blom J."/>
            <person name="Li Y.-Z."/>
        </authorList>
    </citation>
    <scope>NUCLEOTIDE SEQUENCE [LARGE SCALE GENOMIC DNA]</scope>
    <source>
        <strain evidence="1 2">So0011-07</strain>
    </source>
</reference>
<dbReference type="EMBL" id="JEMB01002038">
    <property type="protein sequence ID" value="KYF83842.1"/>
    <property type="molecule type" value="Genomic_DNA"/>
</dbReference>
<evidence type="ECO:0000313" key="2">
    <source>
        <dbReference type="Proteomes" id="UP000075635"/>
    </source>
</evidence>
<dbReference type="AlphaFoldDB" id="A0A150RUD4"/>
<organism evidence="1 2">
    <name type="scientific">Sorangium cellulosum</name>
    <name type="common">Polyangium cellulosum</name>
    <dbReference type="NCBI Taxonomy" id="56"/>
    <lineage>
        <taxon>Bacteria</taxon>
        <taxon>Pseudomonadati</taxon>
        <taxon>Myxococcota</taxon>
        <taxon>Polyangia</taxon>
        <taxon>Polyangiales</taxon>
        <taxon>Polyangiaceae</taxon>
        <taxon>Sorangium</taxon>
    </lineage>
</organism>
<comment type="caution">
    <text evidence="1">The sequence shown here is derived from an EMBL/GenBank/DDBJ whole genome shotgun (WGS) entry which is preliminary data.</text>
</comment>
<protein>
    <submittedName>
        <fullName evidence="1">Uncharacterized protein</fullName>
    </submittedName>
</protein>
<proteinExistence type="predicted"/>
<evidence type="ECO:0000313" key="1">
    <source>
        <dbReference type="EMBL" id="KYF83842.1"/>
    </source>
</evidence>
<name>A0A150RUD4_SORCE</name>
<dbReference type="Gene3D" id="3.40.50.1460">
    <property type="match status" value="1"/>
</dbReference>
<dbReference type="Proteomes" id="UP000075635">
    <property type="component" value="Unassembled WGS sequence"/>
</dbReference>
<sequence>MFNNHALIIAVEDYSTYDRSTGRPKGTSDVPGALNDARAMFRQCLAMGFSPERIRVLTSPKLSPADLGPGATEDSVGEATHAAIDAGVEWLAQALSGTAVAAGLLTFSGHGLEDHGVALCPADVDGSLDNLVHVAEVRRRVGVGQAADNLTMLLDCCHAQVGVDAEGSLRARLRGKVEARGLSGQGLRERVIAASRRDEPAQWSTFGGLVHGAFTWAITSALGQWKTTEERGVSRLDVSYGELVAVTQALLGTLSFKQEPVLSGPGGVEALPFLHPGLAGQSGEATAAPDGVRGFMEIDTGYYKLEYLKSGTWKLLAYAHSNGTTTSFKIDASGVKNLSSSYPMKLKVSSQSSYDGSSLPETTPTWSGWGNQVSSPTYTTGAGYLTFAGSYPYGTQTTLAITFQTSGSSIVSMKWYNPTNQLISVSANYPIDLQSATGSYSGNCYIGTDSFT</sequence>
<accession>A0A150RUD4</accession>
<gene>
    <name evidence="1" type="ORF">BE17_00975</name>
</gene>